<organism evidence="1 2">
    <name type="scientific">Brassica cretica</name>
    <name type="common">Mustard</name>
    <dbReference type="NCBI Taxonomy" id="69181"/>
    <lineage>
        <taxon>Eukaryota</taxon>
        <taxon>Viridiplantae</taxon>
        <taxon>Streptophyta</taxon>
        <taxon>Embryophyta</taxon>
        <taxon>Tracheophyta</taxon>
        <taxon>Spermatophyta</taxon>
        <taxon>Magnoliopsida</taxon>
        <taxon>eudicotyledons</taxon>
        <taxon>Gunneridae</taxon>
        <taxon>Pentapetalae</taxon>
        <taxon>rosids</taxon>
        <taxon>malvids</taxon>
        <taxon>Brassicales</taxon>
        <taxon>Brassicaceae</taxon>
        <taxon>Brassiceae</taxon>
        <taxon>Brassica</taxon>
    </lineage>
</organism>
<reference evidence="1" key="1">
    <citation type="submission" date="2019-12" db="EMBL/GenBank/DDBJ databases">
        <title>Genome sequencing and annotation of Brassica cretica.</title>
        <authorList>
            <person name="Studholme D.J."/>
            <person name="Sarris P.F."/>
        </authorList>
    </citation>
    <scope>NUCLEOTIDE SEQUENCE</scope>
    <source>
        <strain evidence="1">PFS-001/15</strain>
        <tissue evidence="1">Leaf</tissue>
    </source>
</reference>
<dbReference type="AlphaFoldDB" id="A0A8S9MM62"/>
<evidence type="ECO:0000313" key="1">
    <source>
        <dbReference type="EMBL" id="KAF2619258.1"/>
    </source>
</evidence>
<comment type="caution">
    <text evidence="1">The sequence shown here is derived from an EMBL/GenBank/DDBJ whole genome shotgun (WGS) entry which is preliminary data.</text>
</comment>
<evidence type="ECO:0000313" key="2">
    <source>
        <dbReference type="Proteomes" id="UP000712281"/>
    </source>
</evidence>
<protein>
    <submittedName>
        <fullName evidence="1">Uncharacterized protein</fullName>
    </submittedName>
</protein>
<gene>
    <name evidence="1" type="ORF">F2Q68_00038734</name>
</gene>
<dbReference type="Proteomes" id="UP000712281">
    <property type="component" value="Unassembled WGS sequence"/>
</dbReference>
<proteinExistence type="predicted"/>
<sequence>MLLLIRPDTVADAPISLLPCTRCTTILQNLLSDLHVASLITLSSSISQYPIHFGWLSYREYLIQVLGFTIENPDPLVILSHITFQHPFSLLFTSRNFSHLANFLLQRLILLIYSSKFFSKFFILLTALHQILLQPQILILEIQPLI</sequence>
<dbReference type="EMBL" id="QGKW02000007">
    <property type="protein sequence ID" value="KAF2619258.1"/>
    <property type="molecule type" value="Genomic_DNA"/>
</dbReference>
<accession>A0A8S9MM62</accession>
<name>A0A8S9MM62_BRACR</name>